<proteinExistence type="predicted"/>
<comment type="caution">
    <text evidence="1">The sequence shown here is derived from an EMBL/GenBank/DDBJ whole genome shotgun (WGS) entry which is preliminary data.</text>
</comment>
<dbReference type="Proteomes" id="UP000829517">
    <property type="component" value="Unassembled WGS sequence"/>
</dbReference>
<keyword evidence="2" id="KW-1185">Reference proteome</keyword>
<sequence>MFLFLGVLPVFSQEGTVLKVFIYKDDRAVTNFGIANLTRSTEGKYEDEFHTIIASEGDQLFIASDDIKNFYKLVTTEDINNKKIEVYTKDGVIQLEEVVLTDYKLSYGKFTDNTPKTYTPAERRLAAATKYHYKGGGMSLSLDPLINAISGRTKTLKRRLRAETKNIIVGFLEDNYKDFILNDLDVPRDQMGLFCYYISEKYKAIHRTPDRRRVEQLLRRGYLDFVDDPAEE</sequence>
<reference evidence="1 2" key="1">
    <citation type="submission" date="2021-01" db="EMBL/GenBank/DDBJ databases">
        <title>Genome sequencing of Joostella atrarenae M1-2 (= KCTC 23194).</title>
        <authorList>
            <person name="Zakaria M.R."/>
            <person name="Lam M.Q."/>
            <person name="Chong C.S."/>
        </authorList>
    </citation>
    <scope>NUCLEOTIDE SEQUENCE [LARGE SCALE GENOMIC DNA]</scope>
    <source>
        <strain evidence="1 2">M1-2</strain>
    </source>
</reference>
<gene>
    <name evidence="1" type="ORF">JM658_01940</name>
</gene>
<dbReference type="EMBL" id="JAETXX010000001">
    <property type="protein sequence ID" value="MCF8713573.1"/>
    <property type="molecule type" value="Genomic_DNA"/>
</dbReference>
<evidence type="ECO:0000313" key="2">
    <source>
        <dbReference type="Proteomes" id="UP000829517"/>
    </source>
</evidence>
<organism evidence="1 2">
    <name type="scientific">Joostella atrarenae</name>
    <dbReference type="NCBI Taxonomy" id="679257"/>
    <lineage>
        <taxon>Bacteria</taxon>
        <taxon>Pseudomonadati</taxon>
        <taxon>Bacteroidota</taxon>
        <taxon>Flavobacteriia</taxon>
        <taxon>Flavobacteriales</taxon>
        <taxon>Flavobacteriaceae</taxon>
        <taxon>Joostella</taxon>
    </lineage>
</organism>
<evidence type="ECO:0008006" key="3">
    <source>
        <dbReference type="Google" id="ProtNLM"/>
    </source>
</evidence>
<name>A0ABS9IZG9_9FLAO</name>
<evidence type="ECO:0000313" key="1">
    <source>
        <dbReference type="EMBL" id="MCF8713573.1"/>
    </source>
</evidence>
<protein>
    <recommendedName>
        <fullName evidence="3">DUF4369 domain-containing protein</fullName>
    </recommendedName>
</protein>
<accession>A0ABS9IZG9</accession>